<evidence type="ECO:0000313" key="1">
    <source>
        <dbReference type="EMBL" id="THU92921.1"/>
    </source>
</evidence>
<sequence length="822" mass="92164">MPFDILAQTAVFLDNAIDLKNLAIVTNCPNLTLCRMLPIIRMVLSLFVPCPFDLLVEMESWNAVITGSAATLLRSSTALAPAIPRLLNRPPVCSPGMSVLPEVRQLRPEIASLRRRRHTKTYPHHTPKSYCKRRVYPSPLISDNCGHDRLFGNDLGVSHYTDNIRWQRLKRRGFQPVSTNTTSEMGCIDCPSSWRTLAHDVVSCNFRAPSASTKGDIFFLHARHDFRPTTECSSAWQFSEVCLNESCVRFTPSPPAVLDNKLGICDMGLPCSRSSMFWKGNDHINGMLLDVESHCLSVVPIPLHNQRSGRTCLDDLAVNNWLDDLPRGVYSPARYQFCIHISTAEGVQVVVVACRGRNNRIRQILGVKRTIERNGVSGVLRCIYHGEVVQNKTMTAATSVLFQPELFSQILAHANLHDFLAWRSTCKATRVACADILSDDFSSYLDFWCPDRVSVAALRRKMSEEGTVAVGAVALCVLRLHTLNPLSNLHLVCPIASVEEWWAWGNSLGWRWCGKTEGEGVKAIRFVTTKRTIVTLTGVYSISPVHYVSQAAESALVTFVSGSGVYCGYPNLTFNRVTFCIRELELGFRIGWNCLKGFRYDNEFVDSRVPFCDLILEELPFEDWVTLSNTSSHVRVGVRNAFFEVLHARLLDFISPNRFPVFFSLLRRSNSVIAGALPLSMLRVLRWEPGHDLVLYCPAVSKPKWNNSIKVVYADGGHVLNILAKAPETALSSFLTSWGLVTAYPLMTMKRQSFSVIVTRDGQMIGGECLDGFEPVPLMDEMPDSYCGWRAWKDNKTFVFRYADLVLDLGEMGGNNVWSLDT</sequence>
<dbReference type="OrthoDB" id="2976077at2759"/>
<dbReference type="AlphaFoldDB" id="A0A4S8LUD6"/>
<evidence type="ECO:0008006" key="3">
    <source>
        <dbReference type="Google" id="ProtNLM"/>
    </source>
</evidence>
<accession>A0A4S8LUD6</accession>
<gene>
    <name evidence="1" type="ORF">K435DRAFT_862038</name>
</gene>
<name>A0A4S8LUD6_DENBC</name>
<dbReference type="Proteomes" id="UP000297245">
    <property type="component" value="Unassembled WGS sequence"/>
</dbReference>
<reference evidence="1 2" key="1">
    <citation type="journal article" date="2019" name="Nat. Ecol. Evol.">
        <title>Megaphylogeny resolves global patterns of mushroom evolution.</title>
        <authorList>
            <person name="Varga T."/>
            <person name="Krizsan K."/>
            <person name="Foldi C."/>
            <person name="Dima B."/>
            <person name="Sanchez-Garcia M."/>
            <person name="Sanchez-Ramirez S."/>
            <person name="Szollosi G.J."/>
            <person name="Szarkandi J.G."/>
            <person name="Papp V."/>
            <person name="Albert L."/>
            <person name="Andreopoulos W."/>
            <person name="Angelini C."/>
            <person name="Antonin V."/>
            <person name="Barry K.W."/>
            <person name="Bougher N.L."/>
            <person name="Buchanan P."/>
            <person name="Buyck B."/>
            <person name="Bense V."/>
            <person name="Catcheside P."/>
            <person name="Chovatia M."/>
            <person name="Cooper J."/>
            <person name="Damon W."/>
            <person name="Desjardin D."/>
            <person name="Finy P."/>
            <person name="Geml J."/>
            <person name="Haridas S."/>
            <person name="Hughes K."/>
            <person name="Justo A."/>
            <person name="Karasinski D."/>
            <person name="Kautmanova I."/>
            <person name="Kiss B."/>
            <person name="Kocsube S."/>
            <person name="Kotiranta H."/>
            <person name="LaButti K.M."/>
            <person name="Lechner B.E."/>
            <person name="Liimatainen K."/>
            <person name="Lipzen A."/>
            <person name="Lukacs Z."/>
            <person name="Mihaltcheva S."/>
            <person name="Morgado L.N."/>
            <person name="Niskanen T."/>
            <person name="Noordeloos M.E."/>
            <person name="Ohm R.A."/>
            <person name="Ortiz-Santana B."/>
            <person name="Ovrebo C."/>
            <person name="Racz N."/>
            <person name="Riley R."/>
            <person name="Savchenko A."/>
            <person name="Shiryaev A."/>
            <person name="Soop K."/>
            <person name="Spirin V."/>
            <person name="Szebenyi C."/>
            <person name="Tomsovsky M."/>
            <person name="Tulloss R.E."/>
            <person name="Uehling J."/>
            <person name="Grigoriev I.V."/>
            <person name="Vagvolgyi C."/>
            <person name="Papp T."/>
            <person name="Martin F.M."/>
            <person name="Miettinen O."/>
            <person name="Hibbett D.S."/>
            <person name="Nagy L.G."/>
        </authorList>
    </citation>
    <scope>NUCLEOTIDE SEQUENCE [LARGE SCALE GENOMIC DNA]</scope>
    <source>
        <strain evidence="1 2">CBS 962.96</strain>
    </source>
</reference>
<protein>
    <recommendedName>
        <fullName evidence="3">F-box domain-containing protein</fullName>
    </recommendedName>
</protein>
<keyword evidence="2" id="KW-1185">Reference proteome</keyword>
<organism evidence="1 2">
    <name type="scientific">Dendrothele bispora (strain CBS 962.96)</name>
    <dbReference type="NCBI Taxonomy" id="1314807"/>
    <lineage>
        <taxon>Eukaryota</taxon>
        <taxon>Fungi</taxon>
        <taxon>Dikarya</taxon>
        <taxon>Basidiomycota</taxon>
        <taxon>Agaricomycotina</taxon>
        <taxon>Agaricomycetes</taxon>
        <taxon>Agaricomycetidae</taxon>
        <taxon>Agaricales</taxon>
        <taxon>Agaricales incertae sedis</taxon>
        <taxon>Dendrothele</taxon>
    </lineage>
</organism>
<dbReference type="EMBL" id="ML179264">
    <property type="protein sequence ID" value="THU92921.1"/>
    <property type="molecule type" value="Genomic_DNA"/>
</dbReference>
<evidence type="ECO:0000313" key="2">
    <source>
        <dbReference type="Proteomes" id="UP000297245"/>
    </source>
</evidence>
<proteinExistence type="predicted"/>